<comment type="similarity">
    <text evidence="2">Belongs to the glucosamine/galactosamine-6-phosphate isomerase family. 6-phosphogluconolactonase subfamily.</text>
</comment>
<evidence type="ECO:0000313" key="5">
    <source>
        <dbReference type="EMBL" id="CAD8669915.1"/>
    </source>
</evidence>
<dbReference type="GO" id="GO:0017057">
    <property type="term" value="F:6-phosphogluconolactonase activity"/>
    <property type="evidence" value="ECO:0007669"/>
    <property type="project" value="InterPro"/>
</dbReference>
<proteinExistence type="inferred from homology"/>
<dbReference type="InterPro" id="IPR039104">
    <property type="entry name" value="6PGL"/>
</dbReference>
<dbReference type="CDD" id="cd01400">
    <property type="entry name" value="6PGL"/>
    <property type="match status" value="1"/>
</dbReference>
<dbReference type="Pfam" id="PF01182">
    <property type="entry name" value="Glucosamine_iso"/>
    <property type="match status" value="1"/>
</dbReference>
<gene>
    <name evidence="5" type="ORF">POBO1169_LOCUS10217</name>
</gene>
<dbReference type="EMBL" id="HBFA01019958">
    <property type="protein sequence ID" value="CAD8669915.1"/>
    <property type="molecule type" value="Transcribed_RNA"/>
</dbReference>
<dbReference type="InterPro" id="IPR037171">
    <property type="entry name" value="NagB/RpiA_transferase-like"/>
</dbReference>
<comment type="pathway">
    <text evidence="1">Carbohydrate degradation; pentose phosphate pathway.</text>
</comment>
<dbReference type="SUPFAM" id="SSF100950">
    <property type="entry name" value="NagB/RpiA/CoA transferase-like"/>
    <property type="match status" value="1"/>
</dbReference>
<dbReference type="AlphaFoldDB" id="A0A7S0R8E7"/>
<dbReference type="Gene3D" id="3.40.50.1360">
    <property type="match status" value="1"/>
</dbReference>
<dbReference type="InterPro" id="IPR005900">
    <property type="entry name" value="6-phosphogluconolactonase_DevB"/>
</dbReference>
<protein>
    <recommendedName>
        <fullName evidence="4">Glucosamine/galactosamine-6-phosphate isomerase domain-containing protein</fullName>
    </recommendedName>
</protein>
<dbReference type="GO" id="GO:0006098">
    <property type="term" value="P:pentose-phosphate shunt"/>
    <property type="evidence" value="ECO:0007669"/>
    <property type="project" value="UniProtKB-UniPathway"/>
</dbReference>
<dbReference type="NCBIfam" id="TIGR01198">
    <property type="entry name" value="pgl"/>
    <property type="match status" value="1"/>
</dbReference>
<evidence type="ECO:0000256" key="3">
    <source>
        <dbReference type="SAM" id="MobiDB-lite"/>
    </source>
</evidence>
<organism evidence="5">
    <name type="scientific">Pyramimonas obovata</name>
    <dbReference type="NCBI Taxonomy" id="1411642"/>
    <lineage>
        <taxon>Eukaryota</taxon>
        <taxon>Viridiplantae</taxon>
        <taxon>Chlorophyta</taxon>
        <taxon>Pyramimonadophyceae</taxon>
        <taxon>Pyramimonadales</taxon>
        <taxon>Pyramimonadaceae</taxon>
        <taxon>Pyramimonas</taxon>
        <taxon>Pyramimonas incertae sedis</taxon>
    </lineage>
</organism>
<feature type="domain" description="Glucosamine/galactosamine-6-phosphate isomerase" evidence="4">
    <location>
        <begin position="110"/>
        <end position="327"/>
    </location>
</feature>
<feature type="region of interest" description="Disordered" evidence="3">
    <location>
        <begin position="1"/>
        <end position="25"/>
    </location>
</feature>
<dbReference type="UniPathway" id="UPA00115"/>
<name>A0A7S0R8E7_9CHLO</name>
<dbReference type="PANTHER" id="PTHR11054">
    <property type="entry name" value="6-PHOSPHOGLUCONOLACTONASE"/>
    <property type="match status" value="1"/>
</dbReference>
<accession>A0A7S0R8E7</accession>
<evidence type="ECO:0000256" key="2">
    <source>
        <dbReference type="ARBA" id="ARBA00010662"/>
    </source>
</evidence>
<evidence type="ECO:0000256" key="1">
    <source>
        <dbReference type="ARBA" id="ARBA00004959"/>
    </source>
</evidence>
<sequence>MQSSLATSHVAQLTRGAKHDGSTTTCRSVKPVLARRAKSSVLQCACVRTAPRYILAERSNRPAERAGRLCSMRRPVAMPSVADEFEGYEGMGVSIEEVEDADVIVEVNSTEEEVAEGLCERVVDTAKECIAEKGAFSLAVPGGSVAKALKGLAAAEGVEWDKVHLFFVNERCPERKNYNLALDTFVNAVGIPLSQVYTVGDGTPAEEATLYEEQVTSLPESVLAVSDAGAPIFDLILLGMGADGHVGSIYPGSPEAMEMNGLILGVEKPDKKSITFSLPLLNAAKTVVIAATGAKKAERVRAALEDELAPGELPGAAVEPYDGKVVWLLDEGSASALEAYGEEMETD</sequence>
<dbReference type="PANTHER" id="PTHR11054:SF0">
    <property type="entry name" value="6-PHOSPHOGLUCONOLACTONASE"/>
    <property type="match status" value="1"/>
</dbReference>
<reference evidence="5" key="1">
    <citation type="submission" date="2021-01" db="EMBL/GenBank/DDBJ databases">
        <authorList>
            <person name="Corre E."/>
            <person name="Pelletier E."/>
            <person name="Niang G."/>
            <person name="Scheremetjew M."/>
            <person name="Finn R."/>
            <person name="Kale V."/>
            <person name="Holt S."/>
            <person name="Cochrane G."/>
            <person name="Meng A."/>
            <person name="Brown T."/>
            <person name="Cohen L."/>
        </authorList>
    </citation>
    <scope>NUCLEOTIDE SEQUENCE</scope>
    <source>
        <strain evidence="5">CCMP722</strain>
    </source>
</reference>
<feature type="compositionally biased region" description="Polar residues" evidence="3">
    <location>
        <begin position="1"/>
        <end position="11"/>
    </location>
</feature>
<evidence type="ECO:0000259" key="4">
    <source>
        <dbReference type="Pfam" id="PF01182"/>
    </source>
</evidence>
<dbReference type="InterPro" id="IPR006148">
    <property type="entry name" value="Glc/Gal-6P_isomerase"/>
</dbReference>
<dbReference type="GO" id="GO:0005975">
    <property type="term" value="P:carbohydrate metabolic process"/>
    <property type="evidence" value="ECO:0007669"/>
    <property type="project" value="InterPro"/>
</dbReference>